<dbReference type="InterPro" id="IPR012441">
    <property type="entry name" value="DUF1643"/>
</dbReference>
<proteinExistence type="predicted"/>
<evidence type="ECO:0000313" key="2">
    <source>
        <dbReference type="Proteomes" id="UP000679247"/>
    </source>
</evidence>
<sequence>MALTAGKKIEIKNEKRIISDDTIYTVLDYLYKQKQYNIKEVTIVNLMSIFSGTLSNIIKSNKSIEDLSTDNNLDEIKQVVRNSNTNDIIIAAWGGYPPYPKQNTVPYQISNEDLKKYYDNLIVNTHLLIKGRNLFRVGSLTRDGFPRHGKNWYDYEKLNPYRIL</sequence>
<organism evidence="1 2">
    <name type="scientific">Cytobacillus gottheilii</name>
    <dbReference type="NCBI Taxonomy" id="859144"/>
    <lineage>
        <taxon>Bacteria</taxon>
        <taxon>Bacillati</taxon>
        <taxon>Bacillota</taxon>
        <taxon>Bacilli</taxon>
        <taxon>Bacillales</taxon>
        <taxon>Bacillaceae</taxon>
        <taxon>Cytobacillus</taxon>
    </lineage>
</organism>
<accession>A0ABX8FCE0</accession>
<reference evidence="1 2" key="1">
    <citation type="submission" date="2021-03" db="EMBL/GenBank/DDBJ databases">
        <title>The first data on the complete genome of the tetrodotoxin-producing bacterium.</title>
        <authorList>
            <person name="Melnikova D.I."/>
            <person name="Nijland R."/>
            <person name="Magarlamov T.Y."/>
        </authorList>
    </citation>
    <scope>NUCLEOTIDE SEQUENCE [LARGE SCALE GENOMIC DNA]</scope>
    <source>
        <strain evidence="1 2">1839</strain>
    </source>
</reference>
<evidence type="ECO:0000313" key="1">
    <source>
        <dbReference type="EMBL" id="QVY61951.1"/>
    </source>
</evidence>
<dbReference type="EMBL" id="CP071709">
    <property type="protein sequence ID" value="QVY61951.1"/>
    <property type="molecule type" value="Genomic_DNA"/>
</dbReference>
<protein>
    <submittedName>
        <fullName evidence="1">DUF1643 domain-containing protein</fullName>
    </submittedName>
</protein>
<keyword evidence="2" id="KW-1185">Reference proteome</keyword>
<gene>
    <name evidence="1" type="ORF">J1899_02200</name>
</gene>
<name>A0ABX8FCE0_9BACI</name>
<dbReference type="Proteomes" id="UP000679247">
    <property type="component" value="Chromosome"/>
</dbReference>
<dbReference type="RefSeq" id="WP_214477228.1">
    <property type="nucleotide sequence ID" value="NZ_CP071709.1"/>
</dbReference>
<dbReference type="Pfam" id="PF07799">
    <property type="entry name" value="DUF1643"/>
    <property type="match status" value="1"/>
</dbReference>